<name>A0A238C644_9BILA</name>
<dbReference type="GO" id="GO:0035999">
    <property type="term" value="P:tetrahydrofolate interconversion"/>
    <property type="evidence" value="ECO:0007669"/>
    <property type="project" value="UniProtKB-UniPathway"/>
</dbReference>
<evidence type="ECO:0000256" key="2">
    <source>
        <dbReference type="ARBA" id="ARBA00022898"/>
    </source>
</evidence>
<dbReference type="InterPro" id="IPR015421">
    <property type="entry name" value="PyrdxlP-dep_Trfase_major"/>
</dbReference>
<evidence type="ECO:0000259" key="3">
    <source>
        <dbReference type="Pfam" id="PF00464"/>
    </source>
</evidence>
<dbReference type="PANTHER" id="PTHR11680">
    <property type="entry name" value="SERINE HYDROXYMETHYLTRANSFERASE"/>
    <property type="match status" value="1"/>
</dbReference>
<dbReference type="InterPro" id="IPR039429">
    <property type="entry name" value="SHMT-like_dom"/>
</dbReference>
<dbReference type="SUPFAM" id="SSF53383">
    <property type="entry name" value="PLP-dependent transferases"/>
    <property type="match status" value="1"/>
</dbReference>
<dbReference type="GO" id="GO:0019264">
    <property type="term" value="P:glycine biosynthetic process from serine"/>
    <property type="evidence" value="ECO:0007669"/>
    <property type="project" value="TreeGrafter"/>
</dbReference>
<dbReference type="Pfam" id="PF00464">
    <property type="entry name" value="SHMT"/>
    <property type="match status" value="1"/>
</dbReference>
<dbReference type="UniPathway" id="UPA00193"/>
<evidence type="ECO:0000256" key="1">
    <source>
        <dbReference type="ARBA" id="ARBA00001933"/>
    </source>
</evidence>
<comment type="cofactor">
    <cofactor evidence="1">
        <name>pyridoxal 5'-phosphate</name>
        <dbReference type="ChEBI" id="CHEBI:597326"/>
    </cofactor>
</comment>
<dbReference type="InterPro" id="IPR049943">
    <property type="entry name" value="Ser_HO-MeTrfase-like"/>
</dbReference>
<dbReference type="InterPro" id="IPR015424">
    <property type="entry name" value="PyrdxlP-dep_Trfase"/>
</dbReference>
<gene>
    <name evidence="4" type="ORF">X798_00557</name>
</gene>
<sequence>MKFMNDTYKNNLFYVDSFTAEEKSHERSSKLIPVEKCSSNETSNLSDSFIWQEWMSLFYNQSAVFPGLQGGPLMHVIAAKAVAFKKALAPEFRTYSKKLLRMLSISSSSARILNHIFKAIC</sequence>
<dbReference type="PANTHER" id="PTHR11680:SF35">
    <property type="entry name" value="SERINE HYDROXYMETHYLTRANSFERASE 1"/>
    <property type="match status" value="1"/>
</dbReference>
<dbReference type="Proteomes" id="UP000242913">
    <property type="component" value="Unassembled WGS sequence"/>
</dbReference>
<evidence type="ECO:0000313" key="4">
    <source>
        <dbReference type="EMBL" id="OZC12922.1"/>
    </source>
</evidence>
<dbReference type="Gene3D" id="3.40.640.10">
    <property type="entry name" value="Type I PLP-dependent aspartate aminotransferase-like (Major domain)"/>
    <property type="match status" value="1"/>
</dbReference>
<accession>A0A238C644</accession>
<reference evidence="4 5" key="1">
    <citation type="submission" date="2015-12" db="EMBL/GenBank/DDBJ databases">
        <title>Draft genome of the nematode, Onchocerca flexuosa.</title>
        <authorList>
            <person name="Mitreva M."/>
        </authorList>
    </citation>
    <scope>NUCLEOTIDE SEQUENCE [LARGE SCALE GENOMIC DNA]</scope>
    <source>
        <strain evidence="4">Red Deer</strain>
    </source>
</reference>
<feature type="domain" description="Serine hydroxymethyltransferase-like" evidence="3">
    <location>
        <begin position="61"/>
        <end position="101"/>
    </location>
</feature>
<dbReference type="GO" id="GO:0030170">
    <property type="term" value="F:pyridoxal phosphate binding"/>
    <property type="evidence" value="ECO:0007669"/>
    <property type="project" value="TreeGrafter"/>
</dbReference>
<keyword evidence="5" id="KW-1185">Reference proteome</keyword>
<dbReference type="EMBL" id="KZ269977">
    <property type="protein sequence ID" value="OZC12922.1"/>
    <property type="molecule type" value="Genomic_DNA"/>
</dbReference>
<evidence type="ECO:0000313" key="5">
    <source>
        <dbReference type="Proteomes" id="UP000242913"/>
    </source>
</evidence>
<dbReference type="GO" id="GO:0004372">
    <property type="term" value="F:glycine hydroxymethyltransferase activity"/>
    <property type="evidence" value="ECO:0007669"/>
    <property type="project" value="TreeGrafter"/>
</dbReference>
<dbReference type="GO" id="GO:0005829">
    <property type="term" value="C:cytosol"/>
    <property type="evidence" value="ECO:0007669"/>
    <property type="project" value="TreeGrafter"/>
</dbReference>
<dbReference type="AlphaFoldDB" id="A0A238C644"/>
<organism evidence="4 5">
    <name type="scientific">Onchocerca flexuosa</name>
    <dbReference type="NCBI Taxonomy" id="387005"/>
    <lineage>
        <taxon>Eukaryota</taxon>
        <taxon>Metazoa</taxon>
        <taxon>Ecdysozoa</taxon>
        <taxon>Nematoda</taxon>
        <taxon>Chromadorea</taxon>
        <taxon>Rhabditida</taxon>
        <taxon>Spirurina</taxon>
        <taxon>Spiruromorpha</taxon>
        <taxon>Filarioidea</taxon>
        <taxon>Onchocercidae</taxon>
        <taxon>Onchocerca</taxon>
    </lineage>
</organism>
<keyword evidence="2" id="KW-0663">Pyridoxal phosphate</keyword>
<proteinExistence type="predicted"/>
<protein>
    <recommendedName>
        <fullName evidence="3">Serine hydroxymethyltransferase-like domain-containing protein</fullName>
    </recommendedName>
</protein>